<dbReference type="SUPFAM" id="SSF49313">
    <property type="entry name" value="Cadherin-like"/>
    <property type="match status" value="1"/>
</dbReference>
<evidence type="ECO:0000256" key="6">
    <source>
        <dbReference type="ARBA" id="ARBA00022989"/>
    </source>
</evidence>
<keyword evidence="2 14" id="KW-0732">Signal</keyword>
<feature type="transmembrane region" description="Helical" evidence="13">
    <location>
        <begin position="873"/>
        <end position="895"/>
    </location>
</feature>
<feature type="chain" id="PRO_5026309275" evidence="14">
    <location>
        <begin position="21"/>
        <end position="1008"/>
    </location>
</feature>
<feature type="signal peptide" evidence="14">
    <location>
        <begin position="1"/>
        <end position="20"/>
    </location>
</feature>
<dbReference type="GO" id="GO:0009986">
    <property type="term" value="C:cell surface"/>
    <property type="evidence" value="ECO:0007669"/>
    <property type="project" value="TreeGrafter"/>
</dbReference>
<dbReference type="InterPro" id="IPR002126">
    <property type="entry name" value="Cadherin-like_dom"/>
</dbReference>
<dbReference type="GO" id="GO:0051965">
    <property type="term" value="P:positive regulation of synapse assembly"/>
    <property type="evidence" value="ECO:0007669"/>
    <property type="project" value="TreeGrafter"/>
</dbReference>
<dbReference type="GO" id="GO:0045211">
    <property type="term" value="C:postsynaptic membrane"/>
    <property type="evidence" value="ECO:0007669"/>
    <property type="project" value="UniProtKB-SubCell"/>
</dbReference>
<dbReference type="InterPro" id="IPR045588">
    <property type="entry name" value="CLSTN_C"/>
</dbReference>
<reference evidence="16" key="1">
    <citation type="submission" date="2020-04" db="EMBL/GenBank/DDBJ databases">
        <authorList>
            <person name="Neveu A P."/>
        </authorList>
    </citation>
    <scope>NUCLEOTIDE SEQUENCE</scope>
    <source>
        <tissue evidence="16">Whole embryo</tissue>
    </source>
</reference>
<protein>
    <submittedName>
        <fullName evidence="16">Calsyntenin-1-like</fullName>
    </submittedName>
</protein>
<keyword evidence="1 13" id="KW-0812">Transmembrane</keyword>
<keyword evidence="8 13" id="KW-0472">Membrane</keyword>
<dbReference type="PROSITE" id="PS50268">
    <property type="entry name" value="CADHERIN_2"/>
    <property type="match status" value="1"/>
</dbReference>
<keyword evidence="6 13" id="KW-1133">Transmembrane helix</keyword>
<feature type="domain" description="Cadherin" evidence="15">
    <location>
        <begin position="35"/>
        <end position="163"/>
    </location>
</feature>
<dbReference type="CDD" id="cd11304">
    <property type="entry name" value="Cadherin_repeat"/>
    <property type="match status" value="2"/>
</dbReference>
<sequence>MKSVIIACFLFSLAICDVNSKSSKHKVLNKHSPHIQPTFSGSIKRDSSEVILSPSLFAVDKDAPRRPGLICEYRLHSIGNETADEVPFEVKVSDKQTGEGFVALKPGIDLTNCDNKTEFNFQITAYDCGLGINGLGVIIGQRRSHRSSVTVVVEDINLHHPYFPISNYSLEIEGQIEAGQPLVSLVAMDDDCSPQFNKICHYTVIKAEADLFMATTEGILLSRKLIKAFHKPKIYNVSVVAHDCGKEKSDPAIVTITIKPRCIAKWTGFNKRIELVSTLMKAVPIIDKVELNACISSDTIQQIDVTVSLDMSDVNSITGCDRDTYTTADSRRKCANEDKQLLELLPSFAQYNNLIGEFSADSTSKSNLPILKRAVAKNGGRIFDFNGVHQALAVLDDGVSPALDTLKLTSKFAVSFRMFLEGNRSSSEKQTILCKSDSSGLSRQHMSVYVRHCHVMLLVRNEAGASENLSPAEWHWKLSNQENCGGRWYRVLINVNFPNATLFLDGEKKIPFLIADDYPLHSTPYGAKWTVGAAWSGRESKFWQHFPGKLADLVMHVGFLEDPKVMKCVDRCKEGIALKQDSNQDNVTQNYDPQFSLRISTNGSDITALESALSRTVYFNSRQFPATGRRRVTVETRLTCTANATKCPVIDDVGMYVMVVPPPDPTISLTGGGHIARSALDISTKPTTVKLFDDISCLTKVDEDDKTGAFSEGTLDSCVIREHYVMGIGGTFSVHPRKLLSNNKLNIEHRSYGVAIRGIQTLAVYEKILRSVTYYNAQAGDYDERTFSLTCFELNGRFHSNTYKLVMTILKPGIHLAPEVTEEEAEEPLQADAPYPAALVASAYVGQIDLQRAPNEGLRRLTADHKFGRSFDIATPAIIIGICVGLMALLVMAVAMHARSRGDVDEEEQYFDEINNMDIPMEKEINEEDLDWDDSAMTITVNPMEVEAAQENCIGGSADEFSDFDDDVINQPRTSANSGLKWVTKSDDVGCTLREDIPKWNARSKDEF</sequence>
<dbReference type="GO" id="GO:0050806">
    <property type="term" value="P:positive regulation of synaptic transmission"/>
    <property type="evidence" value="ECO:0007669"/>
    <property type="project" value="TreeGrafter"/>
</dbReference>
<gene>
    <name evidence="16" type="primary">Clstn1</name>
</gene>
<evidence type="ECO:0000259" key="15">
    <source>
        <dbReference type="PROSITE" id="PS50268"/>
    </source>
</evidence>
<dbReference type="SUPFAM" id="SSF49899">
    <property type="entry name" value="Concanavalin A-like lectins/glucanases"/>
    <property type="match status" value="1"/>
</dbReference>
<dbReference type="AlphaFoldDB" id="A0A6F9D8V2"/>
<keyword evidence="9" id="KW-0325">Glycoprotein</keyword>
<dbReference type="EMBL" id="LR784022">
    <property type="protein sequence ID" value="CAB3231776.1"/>
    <property type="molecule type" value="mRNA"/>
</dbReference>
<dbReference type="GO" id="GO:0005509">
    <property type="term" value="F:calcium ion binding"/>
    <property type="evidence" value="ECO:0007669"/>
    <property type="project" value="UniProtKB-UniRule"/>
</dbReference>
<evidence type="ECO:0000256" key="2">
    <source>
        <dbReference type="ARBA" id="ARBA00022729"/>
    </source>
</evidence>
<evidence type="ECO:0000256" key="9">
    <source>
        <dbReference type="ARBA" id="ARBA00023180"/>
    </source>
</evidence>
<dbReference type="Pfam" id="PF19699">
    <property type="entry name" value="CLSTN_C"/>
    <property type="match status" value="1"/>
</dbReference>
<evidence type="ECO:0000256" key="7">
    <source>
        <dbReference type="ARBA" id="ARBA00023018"/>
    </source>
</evidence>
<evidence type="ECO:0000256" key="5">
    <source>
        <dbReference type="ARBA" id="ARBA00022889"/>
    </source>
</evidence>
<dbReference type="Gene3D" id="2.60.40.60">
    <property type="entry name" value="Cadherins"/>
    <property type="match status" value="1"/>
</dbReference>
<comment type="subcellular location">
    <subcellularLocation>
        <location evidence="10">Postsynaptic cell membrane</location>
        <topology evidence="10">Single-pass type I membrane protein</topology>
    </subcellularLocation>
</comment>
<keyword evidence="7" id="KW-0770">Synapse</keyword>
<evidence type="ECO:0000256" key="4">
    <source>
        <dbReference type="ARBA" id="ARBA00022837"/>
    </source>
</evidence>
<evidence type="ECO:0000256" key="11">
    <source>
        <dbReference type="ARBA" id="ARBA00035015"/>
    </source>
</evidence>
<organism evidence="16">
    <name type="scientific">Phallusia mammillata</name>
    <dbReference type="NCBI Taxonomy" id="59560"/>
    <lineage>
        <taxon>Eukaryota</taxon>
        <taxon>Metazoa</taxon>
        <taxon>Chordata</taxon>
        <taxon>Tunicata</taxon>
        <taxon>Ascidiacea</taxon>
        <taxon>Phlebobranchia</taxon>
        <taxon>Ascidiidae</taxon>
        <taxon>Phallusia</taxon>
    </lineage>
</organism>
<dbReference type="InterPro" id="IPR013320">
    <property type="entry name" value="ConA-like_dom_sf"/>
</dbReference>
<evidence type="ECO:0000313" key="16">
    <source>
        <dbReference type="EMBL" id="CAB3231776.1"/>
    </source>
</evidence>
<dbReference type="PANTHER" id="PTHR14139">
    <property type="entry name" value="CALSYNTENIN"/>
    <property type="match status" value="1"/>
</dbReference>
<dbReference type="GO" id="GO:0007156">
    <property type="term" value="P:homophilic cell adhesion via plasma membrane adhesion molecules"/>
    <property type="evidence" value="ECO:0007669"/>
    <property type="project" value="InterPro"/>
</dbReference>
<dbReference type="PANTHER" id="PTHR14139:SF2">
    <property type="entry name" value="CALSYNTENIN-1"/>
    <property type="match status" value="1"/>
</dbReference>
<evidence type="ECO:0000256" key="13">
    <source>
        <dbReference type="SAM" id="Phobius"/>
    </source>
</evidence>
<dbReference type="InterPro" id="IPR015919">
    <property type="entry name" value="Cadherin-like_sf"/>
</dbReference>
<evidence type="ECO:0000256" key="8">
    <source>
        <dbReference type="ARBA" id="ARBA00023136"/>
    </source>
</evidence>
<evidence type="ECO:0000256" key="3">
    <source>
        <dbReference type="ARBA" id="ARBA00022737"/>
    </source>
</evidence>
<comment type="similarity">
    <text evidence="11">Belongs to the calsyntenin family.</text>
</comment>
<evidence type="ECO:0000256" key="1">
    <source>
        <dbReference type="ARBA" id="ARBA00022692"/>
    </source>
</evidence>
<evidence type="ECO:0000256" key="10">
    <source>
        <dbReference type="ARBA" id="ARBA00035006"/>
    </source>
</evidence>
<proteinExistence type="evidence at transcript level"/>
<evidence type="ECO:0000256" key="12">
    <source>
        <dbReference type="PROSITE-ProRule" id="PRU00043"/>
    </source>
</evidence>
<keyword evidence="5" id="KW-0130">Cell adhesion</keyword>
<evidence type="ECO:0000256" key="14">
    <source>
        <dbReference type="SAM" id="SignalP"/>
    </source>
</evidence>
<accession>A0A6F9D8V2</accession>
<name>A0A6F9D8V2_9ASCI</name>
<keyword evidence="3" id="KW-0677">Repeat</keyword>
<keyword evidence="4 12" id="KW-0106">Calcium</keyword>